<keyword evidence="8" id="KW-1185">Reference proteome</keyword>
<feature type="compositionally biased region" description="Basic and acidic residues" evidence="6">
    <location>
        <begin position="16"/>
        <end position="34"/>
    </location>
</feature>
<evidence type="ECO:0000256" key="4">
    <source>
        <dbReference type="PROSITE-ProRule" id="PRU00042"/>
    </source>
</evidence>
<dbReference type="RefSeq" id="XP_022326392.1">
    <property type="nucleotide sequence ID" value="XM_022470684.1"/>
</dbReference>
<feature type="compositionally biased region" description="Polar residues" evidence="6">
    <location>
        <begin position="213"/>
        <end position="223"/>
    </location>
</feature>
<organism evidence="8 10">
    <name type="scientific">Crassostrea virginica</name>
    <name type="common">Eastern oyster</name>
    <dbReference type="NCBI Taxonomy" id="6565"/>
    <lineage>
        <taxon>Eukaryota</taxon>
        <taxon>Metazoa</taxon>
        <taxon>Spiralia</taxon>
        <taxon>Lophotrochozoa</taxon>
        <taxon>Mollusca</taxon>
        <taxon>Bivalvia</taxon>
        <taxon>Autobranchia</taxon>
        <taxon>Pteriomorphia</taxon>
        <taxon>Ostreida</taxon>
        <taxon>Ostreoidea</taxon>
        <taxon>Ostreidae</taxon>
        <taxon>Crassostrea</taxon>
    </lineage>
</organism>
<reference evidence="8" key="1">
    <citation type="submission" date="2024-06" db="UniProtKB">
        <authorList>
            <consortium name="RefSeq"/>
        </authorList>
    </citation>
    <scope>NUCLEOTIDE SEQUENCE [LARGE SCALE GENOMIC DNA]</scope>
    <source>
        <tissue evidence="9">Whole sample</tissue>
    </source>
</reference>
<gene>
    <name evidence="9 10" type="primary">LOC111126207</name>
</gene>
<feature type="compositionally biased region" description="Acidic residues" evidence="6">
    <location>
        <begin position="503"/>
        <end position="512"/>
    </location>
</feature>
<keyword evidence="3" id="KW-0539">Nucleus</keyword>
<evidence type="ECO:0000256" key="5">
    <source>
        <dbReference type="SAM" id="Coils"/>
    </source>
</evidence>
<keyword evidence="4" id="KW-0479">Metal-binding</keyword>
<comment type="subcellular location">
    <subcellularLocation>
        <location evidence="1">Nucleus</location>
    </subcellularLocation>
</comment>
<name>A0A8B8DFC3_CRAVI</name>
<feature type="domain" description="C2H2-type" evidence="7">
    <location>
        <begin position="290"/>
        <end position="318"/>
    </location>
</feature>
<sequence>MEKKSSTTQNRRRKKEKEVSDSVLEKSSLEEHDGGSTPLASSTPATKRRGRPPQRTTKSPNTPQTKSYPKRKRTPVKFEDNIENEEDSSLALDGSQTLSITSEFSPIDKEESKDRDEEQSQFIKKVGRKRGRSSKNLQDSVEGIPLTKRTRGPAKGSKPVDRLDSGVTKDNKQDKRGRHQAKKRDEGLEESSDEDDDTGGNQTNTGAQGETTQSAETTGSNNRRGAGRRKASLQKPVQRKTLSSEDKSTEDKSTEDRFTEDSGTEGTPVQKKFRKGGKSKNTEQDVESEISCLRCQEKFSNISALKNHLMRKHTALYSADCPEGKDDRASVRQIFKIRSVLHCPKCDKELRNVQYYFKHLEWCGRESEVFTCTVCQRVYKKMYEIEHYRNHKLQERKEKELEEIRMLKKKEQKEIEKQGIKLEINKQGRHVRKAAKRAVNVLKDISRSGDAFAEGGDDDDDPDLQLDIEGEEEEDDFEEDLDEDASDESEIRNSKKTNSEINLDSDLDELSDEEGRRRRKTGLATGRKTQGMDVYRDVYVHCLDKNLKRCQLVDGLPDVYPELKPKKSQWKLQDPQEAEEFLPVTQESLKFQIMLPGKNVNPPVQRLRRFQAEFIKETHNCFVGGPVWGLAWCPMPHNIISDQFLAISCHREMDEKHETKVLYTGNGSIQLWNVGKLNSISPDESMKSSPPFIEFCLSHGFGVIYQLCWCPSNAWEKCQKEDSEDIPK</sequence>
<feature type="compositionally biased region" description="Acidic residues" evidence="6">
    <location>
        <begin position="471"/>
        <end position="488"/>
    </location>
</feature>
<feature type="compositionally biased region" description="Basic and acidic residues" evidence="6">
    <location>
        <begin position="242"/>
        <end position="260"/>
    </location>
</feature>
<feature type="coiled-coil region" evidence="5">
    <location>
        <begin position="390"/>
        <end position="417"/>
    </location>
</feature>
<feature type="region of interest" description="Disordered" evidence="6">
    <location>
        <begin position="471"/>
        <end position="527"/>
    </location>
</feature>
<keyword evidence="4" id="KW-0863">Zinc-finger</keyword>
<dbReference type="PANTHER" id="PTHR15052:SF2">
    <property type="entry name" value="GENERAL TRANSCRIPTION FACTOR 3C POLYPEPTIDE 2"/>
    <property type="match status" value="1"/>
</dbReference>
<dbReference type="GO" id="GO:0006383">
    <property type="term" value="P:transcription by RNA polymerase III"/>
    <property type="evidence" value="ECO:0007669"/>
    <property type="project" value="TreeGrafter"/>
</dbReference>
<dbReference type="InterPro" id="IPR013087">
    <property type="entry name" value="Znf_C2H2_type"/>
</dbReference>
<feature type="compositionally biased region" description="Basic and acidic residues" evidence="6">
    <location>
        <begin position="158"/>
        <end position="174"/>
    </location>
</feature>
<evidence type="ECO:0000259" key="7">
    <source>
        <dbReference type="PROSITE" id="PS50157"/>
    </source>
</evidence>
<accession>A0A8B8DFC3</accession>
<keyword evidence="2" id="KW-0804">Transcription</keyword>
<dbReference type="KEGG" id="cvn:111126207"/>
<dbReference type="OrthoDB" id="4703at2759"/>
<keyword evidence="4" id="KW-0862">Zinc</keyword>
<dbReference type="GeneID" id="111126207"/>
<dbReference type="GO" id="GO:0008270">
    <property type="term" value="F:zinc ion binding"/>
    <property type="evidence" value="ECO:0007669"/>
    <property type="project" value="UniProtKB-KW"/>
</dbReference>
<evidence type="ECO:0000313" key="9">
    <source>
        <dbReference type="RefSeq" id="XP_022326392.1"/>
    </source>
</evidence>
<feature type="compositionally biased region" description="Polar residues" evidence="6">
    <location>
        <begin position="94"/>
        <end position="104"/>
    </location>
</feature>
<reference evidence="10" key="2">
    <citation type="submission" date="2025-04" db="UniProtKB">
        <authorList>
            <consortium name="RefSeq"/>
        </authorList>
    </citation>
    <scope>IDENTIFICATION</scope>
    <source>
        <tissue evidence="10">Whole sample</tissue>
    </source>
</reference>
<evidence type="ECO:0000256" key="3">
    <source>
        <dbReference type="ARBA" id="ARBA00023242"/>
    </source>
</evidence>
<dbReference type="Proteomes" id="UP000694844">
    <property type="component" value="Chromosome 1"/>
</dbReference>
<dbReference type="RefSeq" id="XP_022326400.1">
    <property type="nucleotide sequence ID" value="XM_022470692.1"/>
</dbReference>
<evidence type="ECO:0000256" key="6">
    <source>
        <dbReference type="SAM" id="MobiDB-lite"/>
    </source>
</evidence>
<feature type="compositionally biased region" description="Acidic residues" evidence="6">
    <location>
        <begin position="187"/>
        <end position="198"/>
    </location>
</feature>
<dbReference type="GO" id="GO:0005634">
    <property type="term" value="C:nucleus"/>
    <property type="evidence" value="ECO:0007669"/>
    <property type="project" value="UniProtKB-SubCell"/>
</dbReference>
<dbReference type="GO" id="GO:0000127">
    <property type="term" value="C:transcription factor TFIIIC complex"/>
    <property type="evidence" value="ECO:0007669"/>
    <property type="project" value="TreeGrafter"/>
</dbReference>
<feature type="compositionally biased region" description="Polar residues" evidence="6">
    <location>
        <begin position="54"/>
        <end position="67"/>
    </location>
</feature>
<evidence type="ECO:0000313" key="10">
    <source>
        <dbReference type="RefSeq" id="XP_022326400.1"/>
    </source>
</evidence>
<feature type="region of interest" description="Disordered" evidence="6">
    <location>
        <begin position="1"/>
        <end position="281"/>
    </location>
</feature>
<dbReference type="AlphaFoldDB" id="A0A8B8DFC3"/>
<proteinExistence type="predicted"/>
<evidence type="ECO:0000256" key="1">
    <source>
        <dbReference type="ARBA" id="ARBA00004123"/>
    </source>
</evidence>
<dbReference type="InterPro" id="IPR052416">
    <property type="entry name" value="GTF3C_component"/>
</dbReference>
<protein>
    <submittedName>
        <fullName evidence="9 10">Uncharacterized protein LOC111126207</fullName>
    </submittedName>
</protein>
<dbReference type="SMART" id="SM00355">
    <property type="entry name" value="ZnF_C2H2"/>
    <property type="match status" value="3"/>
</dbReference>
<feature type="compositionally biased region" description="Low complexity" evidence="6">
    <location>
        <begin position="199"/>
        <end position="212"/>
    </location>
</feature>
<feature type="compositionally biased region" description="Basic and acidic residues" evidence="6">
    <location>
        <begin position="106"/>
        <end position="118"/>
    </location>
</feature>
<evidence type="ECO:0000256" key="2">
    <source>
        <dbReference type="ARBA" id="ARBA00023163"/>
    </source>
</evidence>
<dbReference type="PROSITE" id="PS00028">
    <property type="entry name" value="ZINC_FINGER_C2H2_1"/>
    <property type="match status" value="1"/>
</dbReference>
<evidence type="ECO:0000313" key="8">
    <source>
        <dbReference type="Proteomes" id="UP000694844"/>
    </source>
</evidence>
<keyword evidence="5" id="KW-0175">Coiled coil</keyword>
<dbReference type="PROSITE" id="PS50157">
    <property type="entry name" value="ZINC_FINGER_C2H2_2"/>
    <property type="match status" value="1"/>
</dbReference>
<dbReference type="PANTHER" id="PTHR15052">
    <property type="entry name" value="RNA POLYMERASE III TRANSCRIPTION INITIATION FACTOR COMPLEX SUBUNIT"/>
    <property type="match status" value="1"/>
</dbReference>